<organism evidence="1 2">
    <name type="scientific">Stephanodiscus triporus</name>
    <dbReference type="NCBI Taxonomy" id="2934178"/>
    <lineage>
        <taxon>Eukaryota</taxon>
        <taxon>Sar</taxon>
        <taxon>Stramenopiles</taxon>
        <taxon>Ochrophyta</taxon>
        <taxon>Bacillariophyta</taxon>
        <taxon>Coscinodiscophyceae</taxon>
        <taxon>Thalassiosirophycidae</taxon>
        <taxon>Stephanodiscales</taxon>
        <taxon>Stephanodiscaceae</taxon>
        <taxon>Stephanodiscus</taxon>
    </lineage>
</organism>
<protein>
    <submittedName>
        <fullName evidence="1">Uncharacterized protein</fullName>
    </submittedName>
</protein>
<evidence type="ECO:0000313" key="2">
    <source>
        <dbReference type="Proteomes" id="UP001530315"/>
    </source>
</evidence>
<dbReference type="SUPFAM" id="SSF63829">
    <property type="entry name" value="Calcium-dependent phosphotriesterase"/>
    <property type="match status" value="1"/>
</dbReference>
<dbReference type="AlphaFoldDB" id="A0ABD3Q7V8"/>
<gene>
    <name evidence="1" type="ORF">ACHAW5_007852</name>
</gene>
<accession>A0ABD3Q7V8</accession>
<sequence length="480" mass="51402">MKIKFSHFTAHTSIALLNFSKGNAHDDENVSLRGWKNSKVGRSLSVQGSEVVYTTNSDFDFGSSVNVNHNDIQDQLQLDSSSNPFNFIWVACSTRGTVIKVDTLSGTILGEYRSSPRYHPPSTQVLNGNPSRTTMDPNGSVWVANRNAIGPNNRGTIVHISLNENNQCEDCNGIPGIQTSTGLGDIKNWTNMTGNRGVSTADDECIVHYTEVNSTGTCHLSIDSNYDVWVSGSGIQTFDKVKGGRWDVQDSGKILVSYPSVGKGGYGGLIDPNGFLWSSHPDAYAPYDIHLLRWDTSKPLNGTNGDPLGNSIGPLLPGTNWASQNIDSYGLCIDSQGNVWSTTMESDGIVKFASNGTHGNHEAQGCAVGLNDDVWVAHGKAITTSSPSYTVGHLLNNGTHLGNVRVGRGPTGVAVDGKGKVWSTNYDNSSLLRIDPSLNNGVGGVDLNVSLGSGCGPYNYGSMTGRDIPPPQFRIMDCNL</sequence>
<dbReference type="Proteomes" id="UP001530315">
    <property type="component" value="Unassembled WGS sequence"/>
</dbReference>
<dbReference type="EMBL" id="JALLAZ020000400">
    <property type="protein sequence ID" value="KAL3796069.1"/>
    <property type="molecule type" value="Genomic_DNA"/>
</dbReference>
<dbReference type="Gene3D" id="2.130.10.10">
    <property type="entry name" value="YVTN repeat-like/Quinoprotein amine dehydrogenase"/>
    <property type="match status" value="1"/>
</dbReference>
<reference evidence="1 2" key="1">
    <citation type="submission" date="2024-10" db="EMBL/GenBank/DDBJ databases">
        <title>Updated reference genomes for cyclostephanoid diatoms.</title>
        <authorList>
            <person name="Roberts W.R."/>
            <person name="Alverson A.J."/>
        </authorList>
    </citation>
    <scope>NUCLEOTIDE SEQUENCE [LARGE SCALE GENOMIC DNA]</scope>
    <source>
        <strain evidence="1 2">AJA276-08</strain>
    </source>
</reference>
<name>A0ABD3Q7V8_9STRA</name>
<evidence type="ECO:0000313" key="1">
    <source>
        <dbReference type="EMBL" id="KAL3796069.1"/>
    </source>
</evidence>
<keyword evidence="2" id="KW-1185">Reference proteome</keyword>
<comment type="caution">
    <text evidence="1">The sequence shown here is derived from an EMBL/GenBank/DDBJ whole genome shotgun (WGS) entry which is preliminary data.</text>
</comment>
<dbReference type="InterPro" id="IPR015943">
    <property type="entry name" value="WD40/YVTN_repeat-like_dom_sf"/>
</dbReference>
<proteinExistence type="predicted"/>